<feature type="domain" description="AAA+ ATPase" evidence="2">
    <location>
        <begin position="189"/>
        <end position="343"/>
    </location>
</feature>
<evidence type="ECO:0000259" key="2">
    <source>
        <dbReference type="SMART" id="SM00382"/>
    </source>
</evidence>
<dbReference type="InterPro" id="IPR003593">
    <property type="entry name" value="AAA+_ATPase"/>
</dbReference>
<comment type="similarity">
    <text evidence="1">Belongs to the GSP E family.</text>
</comment>
<dbReference type="EMBL" id="JBHUHO010000005">
    <property type="protein sequence ID" value="MFD2114477.1"/>
    <property type="molecule type" value="Genomic_DNA"/>
</dbReference>
<gene>
    <name evidence="3" type="ORF">ACFSJH_01740</name>
</gene>
<dbReference type="InterPro" id="IPR050921">
    <property type="entry name" value="T4SS_GSP_E_ATPase"/>
</dbReference>
<dbReference type="Gene3D" id="3.30.450.380">
    <property type="match status" value="1"/>
</dbReference>
<protein>
    <submittedName>
        <fullName evidence="3">CpaF family protein</fullName>
    </submittedName>
</protein>
<dbReference type="InterPro" id="IPR001482">
    <property type="entry name" value="T2SS/T4SS_dom"/>
</dbReference>
<organism evidence="3 4">
    <name type="scientific">Paenibacillus yanchengensis</name>
    <dbReference type="NCBI Taxonomy" id="2035833"/>
    <lineage>
        <taxon>Bacteria</taxon>
        <taxon>Bacillati</taxon>
        <taxon>Bacillota</taxon>
        <taxon>Bacilli</taxon>
        <taxon>Bacillales</taxon>
        <taxon>Paenibacillaceae</taxon>
        <taxon>Paenibacillus</taxon>
    </lineage>
</organism>
<dbReference type="CDD" id="cd01130">
    <property type="entry name" value="VirB11-like_ATPase"/>
    <property type="match status" value="1"/>
</dbReference>
<proteinExistence type="inferred from homology"/>
<dbReference type="SMART" id="SM00382">
    <property type="entry name" value="AAA"/>
    <property type="match status" value="1"/>
</dbReference>
<name>A0ABW4YFM0_9BACL</name>
<dbReference type="Gene3D" id="3.40.50.300">
    <property type="entry name" value="P-loop containing nucleotide triphosphate hydrolases"/>
    <property type="match status" value="1"/>
</dbReference>
<dbReference type="Proteomes" id="UP001597362">
    <property type="component" value="Unassembled WGS sequence"/>
</dbReference>
<dbReference type="InterPro" id="IPR027417">
    <property type="entry name" value="P-loop_NTPase"/>
</dbReference>
<dbReference type="SUPFAM" id="SSF52540">
    <property type="entry name" value="P-loop containing nucleoside triphosphate hydrolases"/>
    <property type="match status" value="1"/>
</dbReference>
<evidence type="ECO:0000256" key="1">
    <source>
        <dbReference type="ARBA" id="ARBA00006611"/>
    </source>
</evidence>
<accession>A0ABW4YFM0</accession>
<evidence type="ECO:0000313" key="3">
    <source>
        <dbReference type="EMBL" id="MFD2114477.1"/>
    </source>
</evidence>
<dbReference type="RefSeq" id="WP_377769461.1">
    <property type="nucleotide sequence ID" value="NZ_JBHUHO010000005.1"/>
</dbReference>
<comment type="caution">
    <text evidence="3">The sequence shown here is derived from an EMBL/GenBank/DDBJ whole genome shotgun (WGS) entry which is preliminary data.</text>
</comment>
<dbReference type="PANTHER" id="PTHR30486">
    <property type="entry name" value="TWITCHING MOTILITY PROTEIN PILT"/>
    <property type="match status" value="1"/>
</dbReference>
<dbReference type="PANTHER" id="PTHR30486:SF6">
    <property type="entry name" value="TYPE IV PILUS RETRACTATION ATPASE PILT"/>
    <property type="match status" value="1"/>
</dbReference>
<dbReference type="Pfam" id="PF00437">
    <property type="entry name" value="T2SSE"/>
    <property type="match status" value="1"/>
</dbReference>
<evidence type="ECO:0000313" key="4">
    <source>
        <dbReference type="Proteomes" id="UP001597362"/>
    </source>
</evidence>
<reference evidence="4" key="1">
    <citation type="journal article" date="2019" name="Int. J. Syst. Evol. Microbiol.">
        <title>The Global Catalogue of Microorganisms (GCM) 10K type strain sequencing project: providing services to taxonomists for standard genome sequencing and annotation.</title>
        <authorList>
            <consortium name="The Broad Institute Genomics Platform"/>
            <consortium name="The Broad Institute Genome Sequencing Center for Infectious Disease"/>
            <person name="Wu L."/>
            <person name="Ma J."/>
        </authorList>
    </citation>
    <scope>NUCLEOTIDE SEQUENCE [LARGE SCALE GENOMIC DNA]</scope>
    <source>
        <strain evidence="4">GH52</strain>
    </source>
</reference>
<sequence length="381" mass="42796">MMNSHFHELRLQVRSKLQQHSTLSDEQLWAIIEGEIILHRDHVKWSATETFQLTHRLFHSFRGLDLLQPLLEDHTITEIMINNYDHIYIERNGIITRLPQQFDSSERLEDVIQMIVSGVNRIVNEMTPIVDARLKDGSRVHVVLPPIALRGPSVTIRKFPQHPLTMQQLLHSGSMTEQVAQLLQQLVLDRKNICISGGTGTGKTTFLNVLSQLIPSQERVITIEDSAELQLRSLSNVVALETRNANTEGKGEITIRQLIKAALRMRPDRIIIGEVRGAEAFDMLQALNTGHAGSLTSAHANSAQDMLSRLETMVLSAVELPIVVVRKQMASALDIIIHLIRLRDGTRKVAQISSVAGIEAGEIVLQPLYQWDKETDTGEDV</sequence>
<keyword evidence="4" id="KW-1185">Reference proteome</keyword>